<evidence type="ECO:0000259" key="1">
    <source>
        <dbReference type="Pfam" id="PF07498"/>
    </source>
</evidence>
<keyword evidence="3" id="KW-1185">Reference proteome</keyword>
<feature type="domain" description="Rho termination factor-like N-terminal" evidence="1">
    <location>
        <begin position="192"/>
        <end position="224"/>
    </location>
</feature>
<dbReference type="InterPro" id="IPR011112">
    <property type="entry name" value="Rho-like_N"/>
</dbReference>
<dbReference type="GO" id="GO:0006353">
    <property type="term" value="P:DNA-templated transcription termination"/>
    <property type="evidence" value="ECO:0007669"/>
    <property type="project" value="InterPro"/>
</dbReference>
<dbReference type="AlphaFoldDB" id="A0A0M2PYY2"/>
<dbReference type="eggNOG" id="COG1475">
    <property type="taxonomic scope" value="Bacteria"/>
</dbReference>
<organism evidence="2 3">
    <name type="scientific">Prochlorothrix hollandica PCC 9006 = CALU 1027</name>
    <dbReference type="NCBI Taxonomy" id="317619"/>
    <lineage>
        <taxon>Bacteria</taxon>
        <taxon>Bacillati</taxon>
        <taxon>Cyanobacteriota</taxon>
        <taxon>Cyanophyceae</taxon>
        <taxon>Prochlorotrichales</taxon>
        <taxon>Prochlorotrichaceae</taxon>
        <taxon>Prochlorothrix</taxon>
    </lineage>
</organism>
<evidence type="ECO:0000313" key="2">
    <source>
        <dbReference type="EMBL" id="KKJ01350.1"/>
    </source>
</evidence>
<dbReference type="STRING" id="317619.GCA_000332315_03868"/>
<sequence length="227" mass="24744">MNQEPGSLIQLYLEEIDIVDAVEVHEFVIASAATAIANAKGRNWVPVIVKQVGAEAYEAIANGFIVAAAEEAGLHKVWCLVVDGEDATHTSVRALTQAHIYKINLATASRDQIKVALDYLINRTNNPLKGVKLLTATERIAAAPRQYWKESLMDLTALKCGITKGAKLNILKEVFYTVPEALPDRITDAALLTGLTVTELKKMAKEQAIEGYSKMKKADLVKALSQT</sequence>
<protein>
    <submittedName>
        <fullName evidence="2">Transcription termination factor rho family protein</fullName>
    </submittedName>
</protein>
<proteinExistence type="predicted"/>
<reference evidence="2" key="1">
    <citation type="submission" date="2012-04" db="EMBL/GenBank/DDBJ databases">
        <authorList>
            <person name="Borisov I.G."/>
            <person name="Ivanikova N.V."/>
            <person name="Pinevich A.V."/>
        </authorList>
    </citation>
    <scope>NUCLEOTIDE SEQUENCE</scope>
    <source>
        <strain evidence="2">CALU 1027</strain>
    </source>
</reference>
<dbReference type="EMBL" id="AJTX02000002">
    <property type="protein sequence ID" value="KKJ01350.1"/>
    <property type="molecule type" value="Genomic_DNA"/>
</dbReference>
<comment type="caution">
    <text evidence="2">The sequence shown here is derived from an EMBL/GenBank/DDBJ whole genome shotgun (WGS) entry which is preliminary data.</text>
</comment>
<name>A0A0M2PYY2_PROHO</name>
<dbReference type="SUPFAM" id="SSF68912">
    <property type="entry name" value="Rho N-terminal domain-like"/>
    <property type="match status" value="1"/>
</dbReference>
<dbReference type="Gene3D" id="1.10.720.10">
    <property type="match status" value="1"/>
</dbReference>
<dbReference type="InterPro" id="IPR036269">
    <property type="entry name" value="Rho_N_sf"/>
</dbReference>
<evidence type="ECO:0000313" key="3">
    <source>
        <dbReference type="Proteomes" id="UP000034681"/>
    </source>
</evidence>
<dbReference type="RefSeq" id="WP_017714032.1">
    <property type="nucleotide sequence ID" value="NZ_KB235941.1"/>
</dbReference>
<gene>
    <name evidence="2" type="ORF">PROH_03075</name>
</gene>
<dbReference type="Proteomes" id="UP000034681">
    <property type="component" value="Unassembled WGS sequence"/>
</dbReference>
<dbReference type="OrthoDB" id="482313at2"/>
<dbReference type="Pfam" id="PF07498">
    <property type="entry name" value="Rho_N"/>
    <property type="match status" value="1"/>
</dbReference>
<accession>A0A0M2PYY2</accession>